<evidence type="ECO:0000259" key="3">
    <source>
        <dbReference type="PROSITE" id="PS01159"/>
    </source>
</evidence>
<feature type="region of interest" description="Disordered" evidence="2">
    <location>
        <begin position="154"/>
        <end position="295"/>
    </location>
</feature>
<dbReference type="Proteomes" id="UP000789595">
    <property type="component" value="Unassembled WGS sequence"/>
</dbReference>
<name>A0A8J2SP33_9STRA</name>
<dbReference type="InterPro" id="IPR001202">
    <property type="entry name" value="WW_dom"/>
</dbReference>
<feature type="compositionally biased region" description="Pro residues" evidence="2">
    <location>
        <begin position="462"/>
        <end position="486"/>
    </location>
</feature>
<reference evidence="4" key="1">
    <citation type="submission" date="2021-11" db="EMBL/GenBank/DDBJ databases">
        <authorList>
            <consortium name="Genoscope - CEA"/>
            <person name="William W."/>
        </authorList>
    </citation>
    <scope>NUCLEOTIDE SEQUENCE</scope>
</reference>
<feature type="domain" description="WW" evidence="3">
    <location>
        <begin position="6"/>
        <end position="30"/>
    </location>
</feature>
<keyword evidence="5" id="KW-1185">Reference proteome</keyword>
<dbReference type="PROSITE" id="PS01159">
    <property type="entry name" value="WW_DOMAIN_1"/>
    <property type="match status" value="1"/>
</dbReference>
<dbReference type="PROSITE" id="PS50330">
    <property type="entry name" value="UIM"/>
    <property type="match status" value="1"/>
</dbReference>
<dbReference type="AlphaFoldDB" id="A0A8J2SP33"/>
<accession>A0A8J2SP33</accession>
<organism evidence="4 5">
    <name type="scientific">Pelagomonas calceolata</name>
    <dbReference type="NCBI Taxonomy" id="35677"/>
    <lineage>
        <taxon>Eukaryota</taxon>
        <taxon>Sar</taxon>
        <taxon>Stramenopiles</taxon>
        <taxon>Ochrophyta</taxon>
        <taxon>Pelagophyceae</taxon>
        <taxon>Pelagomonadales</taxon>
        <taxon>Pelagomonadaceae</taxon>
        <taxon>Pelagomonas</taxon>
    </lineage>
</organism>
<feature type="coiled-coil region" evidence="1">
    <location>
        <begin position="64"/>
        <end position="91"/>
    </location>
</feature>
<gene>
    <name evidence="4" type="ORF">PECAL_3P08810</name>
</gene>
<dbReference type="SMART" id="SM00726">
    <property type="entry name" value="UIM"/>
    <property type="match status" value="1"/>
</dbReference>
<evidence type="ECO:0000313" key="4">
    <source>
        <dbReference type="EMBL" id="CAH0370964.1"/>
    </source>
</evidence>
<proteinExistence type="predicted"/>
<sequence>MDHGVWHQARDAGGRLYFFNDAGETRWDWPGGEAAPLAVQNAFAGALQQPVVPGGNAPISRELAERCLGEMRRDKAELARLEGELAAAADRDSQLDAQFAAAVADRAALATAAAESRRAAADRALSCATAALADAWLATEARLPDVEAAWARAWPAPAPAPPPDDDDLRQLLDGDAAAPPAPMETDDDDDLARALAMSREEAPPPPPEDEDIDGDGMAFDPALLQPATRWPGPTGGDSTDDDTPPSPAPARPTRAPKRPKKLEDAAPAPKKRARVSTDGAPLARDPPGATAAAPDSIMATVQGQLSDTLYSKKQILELMPNGQGSHVPAVYAAGGVIYALCFSEDSNPGLPTVVEISCGTQRRKQVTQFQELQRRRGTVPLFVCLKTARGRLELLPSGSGSKGFRFAGMRSVVSVETHSTPKMVGGEARQATVTLSAPTAGETCPLQVAGIPRAIQVAGAPAPAPAPPAAPPVTPAPAPPPRPAAPVTPAQPRMVTSGAVWSEGAASGVMVRCPEGVGVGQTLMFEHSESGRKFKVVVPAGVAPGQEFRVPLPS</sequence>
<comment type="caution">
    <text evidence="4">The sequence shown here is derived from an EMBL/GenBank/DDBJ whole genome shotgun (WGS) entry which is preliminary data.</text>
</comment>
<keyword evidence="1" id="KW-0175">Coiled coil</keyword>
<feature type="region of interest" description="Disordered" evidence="2">
    <location>
        <begin position="459"/>
        <end position="490"/>
    </location>
</feature>
<evidence type="ECO:0000313" key="5">
    <source>
        <dbReference type="Proteomes" id="UP000789595"/>
    </source>
</evidence>
<dbReference type="EMBL" id="CAKKNE010000003">
    <property type="protein sequence ID" value="CAH0370964.1"/>
    <property type="molecule type" value="Genomic_DNA"/>
</dbReference>
<protein>
    <recommendedName>
        <fullName evidence="3">WW domain-containing protein</fullName>
    </recommendedName>
</protein>
<evidence type="ECO:0000256" key="2">
    <source>
        <dbReference type="SAM" id="MobiDB-lite"/>
    </source>
</evidence>
<dbReference type="Pfam" id="PF02809">
    <property type="entry name" value="UIM"/>
    <property type="match status" value="1"/>
</dbReference>
<dbReference type="InterPro" id="IPR003903">
    <property type="entry name" value="UIM_dom"/>
</dbReference>
<evidence type="ECO:0000256" key="1">
    <source>
        <dbReference type="SAM" id="Coils"/>
    </source>
</evidence>